<keyword evidence="3" id="KW-0677">Repeat</keyword>
<dbReference type="InterPro" id="IPR038765">
    <property type="entry name" value="Papain-like_cys_pep_sf"/>
</dbReference>
<dbReference type="Gene3D" id="2.10.270.10">
    <property type="entry name" value="Cholin Binding"/>
    <property type="match status" value="3"/>
</dbReference>
<dbReference type="PANTHER" id="PTHR47359">
    <property type="entry name" value="PEPTIDOGLYCAN DL-ENDOPEPTIDASE CWLO"/>
    <property type="match status" value="1"/>
</dbReference>
<dbReference type="Proteomes" id="UP000602653">
    <property type="component" value="Chromosome"/>
</dbReference>
<feature type="chain" id="PRO_5047388099" evidence="7">
    <location>
        <begin position="33"/>
        <end position="523"/>
    </location>
</feature>
<evidence type="ECO:0000256" key="3">
    <source>
        <dbReference type="ARBA" id="ARBA00022737"/>
    </source>
</evidence>
<evidence type="ECO:0000259" key="8">
    <source>
        <dbReference type="PROSITE" id="PS51935"/>
    </source>
</evidence>
<dbReference type="SUPFAM" id="SSF69360">
    <property type="entry name" value="Cell wall binding repeat"/>
    <property type="match status" value="2"/>
</dbReference>
<proteinExistence type="inferred from homology"/>
<dbReference type="InterPro" id="IPR036366">
    <property type="entry name" value="PGBDSf"/>
</dbReference>
<keyword evidence="7" id="KW-0732">Signal</keyword>
<evidence type="ECO:0000313" key="9">
    <source>
        <dbReference type="EMBL" id="QRV02251.1"/>
    </source>
</evidence>
<dbReference type="InterPro" id="IPR036365">
    <property type="entry name" value="PGBD-like_sf"/>
</dbReference>
<keyword evidence="5" id="KW-0788">Thiol protease</keyword>
<keyword evidence="4" id="KW-0378">Hydrolase</keyword>
<feature type="repeat" description="Cell wall-binding" evidence="6">
    <location>
        <begin position="217"/>
        <end position="236"/>
    </location>
</feature>
<dbReference type="Pfam" id="PF01473">
    <property type="entry name" value="Choline_bind_1"/>
    <property type="match status" value="1"/>
</dbReference>
<dbReference type="EMBL" id="CP070228">
    <property type="protein sequence ID" value="QRV02251.1"/>
    <property type="molecule type" value="Genomic_DNA"/>
</dbReference>
<dbReference type="PANTHER" id="PTHR47359:SF3">
    <property type="entry name" value="NLP_P60 DOMAIN-CONTAINING PROTEIN-RELATED"/>
    <property type="match status" value="1"/>
</dbReference>
<dbReference type="SUPFAM" id="SSF54001">
    <property type="entry name" value="Cysteine proteinases"/>
    <property type="match status" value="1"/>
</dbReference>
<dbReference type="Pfam" id="PF19127">
    <property type="entry name" value="Choline_bind_3"/>
    <property type="match status" value="3"/>
</dbReference>
<organism evidence="9 10">
    <name type="scientific">Arcanobacterium phocisimile</name>
    <dbReference type="NCBI Taxonomy" id="1302235"/>
    <lineage>
        <taxon>Bacteria</taxon>
        <taxon>Bacillati</taxon>
        <taxon>Actinomycetota</taxon>
        <taxon>Actinomycetes</taxon>
        <taxon>Actinomycetales</taxon>
        <taxon>Actinomycetaceae</taxon>
        <taxon>Arcanobacterium</taxon>
    </lineage>
</organism>
<reference evidence="9 10" key="1">
    <citation type="submission" date="2021-02" db="EMBL/GenBank/DDBJ databases">
        <title>Complete Genome Sequence of Arcanobacterium phocisimile strain DSM 26142T from a harbour seal.</title>
        <authorList>
            <person name="Borowiak M."/>
            <person name="Alssahen M."/>
            <person name="Malorny B."/>
            <person name="Laemmler C."/>
            <person name="Siebert U."/>
            <person name="Ploetz M."/>
            <person name="Abdulmawjood A."/>
        </authorList>
    </citation>
    <scope>NUCLEOTIDE SEQUENCE [LARGE SCALE GENOMIC DNA]</scope>
    <source>
        <strain evidence="9 10">DSM 26142</strain>
    </source>
</reference>
<evidence type="ECO:0000256" key="1">
    <source>
        <dbReference type="ARBA" id="ARBA00007074"/>
    </source>
</evidence>
<dbReference type="InterPro" id="IPR051794">
    <property type="entry name" value="PG_Endopeptidase_C40"/>
</dbReference>
<protein>
    <submittedName>
        <fullName evidence="9">C40 family peptidase</fullName>
    </submittedName>
</protein>
<keyword evidence="2" id="KW-0645">Protease</keyword>
<dbReference type="Gene3D" id="3.90.1720.10">
    <property type="entry name" value="endopeptidase domain like (from Nostoc punctiforme)"/>
    <property type="match status" value="1"/>
</dbReference>
<evidence type="ECO:0000256" key="4">
    <source>
        <dbReference type="ARBA" id="ARBA00022801"/>
    </source>
</evidence>
<gene>
    <name evidence="9" type="ORF">JTE88_00365</name>
</gene>
<name>A0ABX7IH07_9ACTO</name>
<evidence type="ECO:0000256" key="7">
    <source>
        <dbReference type="SAM" id="SignalP"/>
    </source>
</evidence>
<sequence>MKAGRLRTFCATTTALFVSLTGALTTVSYAHAESIDEASSVLVDDINVLDLASGGSWVASGQRWWWRNDDGTWPAASFVRIDGRVYYFDDDGYMHTGWKMYHNQWVYFGSSGDQLFGWIHLGNLWYYLDPQTGIMTTGEKIFSDGKYYFRPSGEMVTGWLQKDQQWYYYTESGRQKTGWIHLGNLWYYLDPQTGIMTTGEKIFSDGKYYFHPSGEMVTGWLQKDQQWYYYTESGRQKTGWLKDHDDWYYLDPQTGIMVTGSANINGQQYSFNSSGRWRGYQAPAGMLQPVSSITPLGWASNELSPGMNGVKVAIVQKRLGLWHSMKLASVDSNFMAAVRNFQARVGLPATGIVNKATWDALATGYDWYVDQYQAQPVPLTARRSERIEAMIAYAQQQIGSPYTWGGAGPYNLGFDCSGLALQAIYAGGLDPQPINVHKHSWPDYRSSQELYRHPQMVHVPISQRQRGDLIFYTTRGTITHVAIYIGNDQVIHTDWMGHPARVDNYLTSYGWANTVKDVVRPFA</sequence>
<evidence type="ECO:0000313" key="10">
    <source>
        <dbReference type="Proteomes" id="UP000602653"/>
    </source>
</evidence>
<dbReference type="Pfam" id="PF01471">
    <property type="entry name" value="PG_binding_1"/>
    <property type="match status" value="1"/>
</dbReference>
<dbReference type="InterPro" id="IPR000064">
    <property type="entry name" value="NLP_P60_dom"/>
</dbReference>
<feature type="signal peptide" evidence="7">
    <location>
        <begin position="1"/>
        <end position="32"/>
    </location>
</feature>
<comment type="similarity">
    <text evidence="1">Belongs to the peptidase C40 family.</text>
</comment>
<dbReference type="SUPFAM" id="SSF47090">
    <property type="entry name" value="PGBD-like"/>
    <property type="match status" value="1"/>
</dbReference>
<evidence type="ECO:0000256" key="5">
    <source>
        <dbReference type="ARBA" id="ARBA00022807"/>
    </source>
</evidence>
<keyword evidence="10" id="KW-1185">Reference proteome</keyword>
<dbReference type="Pfam" id="PF00877">
    <property type="entry name" value="NLPC_P60"/>
    <property type="match status" value="1"/>
</dbReference>
<dbReference type="Gene3D" id="1.10.101.10">
    <property type="entry name" value="PGBD-like superfamily/PGBD"/>
    <property type="match status" value="1"/>
</dbReference>
<dbReference type="InterPro" id="IPR018337">
    <property type="entry name" value="Cell_wall/Cho-bd_repeat"/>
</dbReference>
<feature type="repeat" description="Cell wall-binding" evidence="6">
    <location>
        <begin position="156"/>
        <end position="175"/>
    </location>
</feature>
<feature type="domain" description="NlpC/P60" evidence="8">
    <location>
        <begin position="384"/>
        <end position="522"/>
    </location>
</feature>
<dbReference type="InterPro" id="IPR002477">
    <property type="entry name" value="Peptidoglycan-bd-like"/>
</dbReference>
<evidence type="ECO:0000256" key="6">
    <source>
        <dbReference type="PROSITE-ProRule" id="PRU00591"/>
    </source>
</evidence>
<evidence type="ECO:0000256" key="2">
    <source>
        <dbReference type="ARBA" id="ARBA00022670"/>
    </source>
</evidence>
<dbReference type="RefSeq" id="WP_204424599.1">
    <property type="nucleotide sequence ID" value="NZ_CP070228.1"/>
</dbReference>
<dbReference type="PROSITE" id="PS51935">
    <property type="entry name" value="NLPC_P60"/>
    <property type="match status" value="1"/>
</dbReference>
<accession>A0ABX7IH07</accession>
<dbReference type="PROSITE" id="PS51170">
    <property type="entry name" value="CW"/>
    <property type="match status" value="2"/>
</dbReference>